<proteinExistence type="predicted"/>
<keyword evidence="2" id="KW-1185">Reference proteome</keyword>
<dbReference type="AlphaFoldDB" id="A0A426UVD3"/>
<sequence length="131" mass="14014">MGPAVINLRMHPAARGSEAAVLGGERMIETTTIRDDQGVLLVSTAEVATTRSSAYADLLAELLGRKVPVEPLPGGYRLDFGIGEGLLNFGPESLSLLVTADDGASLSNLRDALAVHLERLGHRDKLRVVWR</sequence>
<dbReference type="Pfam" id="PF09981">
    <property type="entry name" value="DUF2218"/>
    <property type="match status" value="1"/>
</dbReference>
<dbReference type="Proteomes" id="UP000277256">
    <property type="component" value="Unassembled WGS sequence"/>
</dbReference>
<reference evidence="1 2" key="1">
    <citation type="submission" date="2018-12" db="EMBL/GenBank/DDBJ databases">
        <title>Glycomyces sp. YIM 121974 draft genome.</title>
        <authorList>
            <person name="Li Q."/>
        </authorList>
    </citation>
    <scope>NUCLEOTIDE SEQUENCE [LARGE SCALE GENOMIC DNA]</scope>
    <source>
        <strain evidence="1 2">YIM 121974</strain>
    </source>
</reference>
<dbReference type="EMBL" id="RSEB01000004">
    <property type="protein sequence ID" value="RRR98282.1"/>
    <property type="molecule type" value="Genomic_DNA"/>
</dbReference>
<evidence type="ECO:0000313" key="1">
    <source>
        <dbReference type="EMBL" id="RRR98282.1"/>
    </source>
</evidence>
<accession>A0A426UVD3</accession>
<dbReference type="InterPro" id="IPR014543">
    <property type="entry name" value="UCP028291"/>
</dbReference>
<comment type="caution">
    <text evidence="1">The sequence shown here is derived from an EMBL/GenBank/DDBJ whole genome shotgun (WGS) entry which is preliminary data.</text>
</comment>
<dbReference type="Gene3D" id="3.30.310.50">
    <property type="entry name" value="Alpha-D-phosphohexomutase, C-terminal domain"/>
    <property type="match status" value="1"/>
</dbReference>
<evidence type="ECO:0000313" key="2">
    <source>
        <dbReference type="Proteomes" id="UP000277256"/>
    </source>
</evidence>
<protein>
    <submittedName>
        <fullName evidence="1">DUF2218 domain-containing protein</fullName>
    </submittedName>
</protein>
<name>A0A426UVD3_9ACTN</name>
<gene>
    <name evidence="1" type="ORF">EIW28_15325</name>
</gene>
<organism evidence="1 2">
    <name type="scientific">Glycomyces terrestris</name>
    <dbReference type="NCBI Taxonomy" id="2493553"/>
    <lineage>
        <taxon>Bacteria</taxon>
        <taxon>Bacillati</taxon>
        <taxon>Actinomycetota</taxon>
        <taxon>Actinomycetes</taxon>
        <taxon>Glycomycetales</taxon>
        <taxon>Glycomycetaceae</taxon>
        <taxon>Glycomyces</taxon>
    </lineage>
</organism>